<proteinExistence type="predicted"/>
<dbReference type="AlphaFoldDB" id="A0A975BM16"/>
<dbReference type="Proteomes" id="UP000663722">
    <property type="component" value="Chromosome"/>
</dbReference>
<organism evidence="1 2">
    <name type="scientific">Desulfonema magnum</name>
    <dbReference type="NCBI Taxonomy" id="45655"/>
    <lineage>
        <taxon>Bacteria</taxon>
        <taxon>Pseudomonadati</taxon>
        <taxon>Thermodesulfobacteriota</taxon>
        <taxon>Desulfobacteria</taxon>
        <taxon>Desulfobacterales</taxon>
        <taxon>Desulfococcaceae</taxon>
        <taxon>Desulfonema</taxon>
    </lineage>
</organism>
<protein>
    <submittedName>
        <fullName evidence="1">Uncharacterized protein</fullName>
    </submittedName>
</protein>
<gene>
    <name evidence="1" type="ORF">dnm_035080</name>
</gene>
<sequence length="55" mass="6293">MAGWFLNFLFHHSILFPLFHQGKYSDISFCIFSVIGGCTKNLCPDTYHHKPGYGV</sequence>
<evidence type="ECO:0000313" key="1">
    <source>
        <dbReference type="EMBL" id="QTA87474.1"/>
    </source>
</evidence>
<dbReference type="EMBL" id="CP061800">
    <property type="protein sequence ID" value="QTA87474.1"/>
    <property type="molecule type" value="Genomic_DNA"/>
</dbReference>
<accession>A0A975BM16</accession>
<keyword evidence="2" id="KW-1185">Reference proteome</keyword>
<reference evidence="1" key="1">
    <citation type="journal article" date="2021" name="Microb. Physiol.">
        <title>Proteogenomic Insights into the Physiology of Marine, Sulfate-Reducing, Filamentous Desulfonema limicola and Desulfonema magnum.</title>
        <authorList>
            <person name="Schnaars V."/>
            <person name="Wohlbrand L."/>
            <person name="Scheve S."/>
            <person name="Hinrichs C."/>
            <person name="Reinhardt R."/>
            <person name="Rabus R."/>
        </authorList>
    </citation>
    <scope>NUCLEOTIDE SEQUENCE</scope>
    <source>
        <strain evidence="1">4be13</strain>
    </source>
</reference>
<dbReference type="KEGG" id="dmm:dnm_035080"/>
<name>A0A975BM16_9BACT</name>
<evidence type="ECO:0000313" key="2">
    <source>
        <dbReference type="Proteomes" id="UP000663722"/>
    </source>
</evidence>